<evidence type="ECO:0000313" key="9">
    <source>
        <dbReference type="EMBL" id="GFR78398.1"/>
    </source>
</evidence>
<keyword evidence="10" id="KW-1185">Reference proteome</keyword>
<evidence type="ECO:0000256" key="7">
    <source>
        <dbReference type="ARBA" id="ARBA00023136"/>
    </source>
</evidence>
<evidence type="ECO:0000256" key="1">
    <source>
        <dbReference type="ARBA" id="ARBA00004323"/>
    </source>
</evidence>
<name>A0AAV4FY95_9GAST</name>
<dbReference type="GO" id="GO:0004394">
    <property type="term" value="F:heparan sulfate 2-sulfotransferase activity"/>
    <property type="evidence" value="ECO:0007669"/>
    <property type="project" value="TreeGrafter"/>
</dbReference>
<keyword evidence="2" id="KW-0808">Transferase</keyword>
<dbReference type="Proteomes" id="UP000762676">
    <property type="component" value="Unassembled WGS sequence"/>
</dbReference>
<keyword evidence="3" id="KW-0812">Transmembrane</keyword>
<dbReference type="InterPro" id="IPR007734">
    <property type="entry name" value="Heparan_SO4_2-O-STrfase"/>
</dbReference>
<evidence type="ECO:0000256" key="8">
    <source>
        <dbReference type="ARBA" id="ARBA00023180"/>
    </source>
</evidence>
<evidence type="ECO:0000313" key="10">
    <source>
        <dbReference type="Proteomes" id="UP000762676"/>
    </source>
</evidence>
<accession>A0AAV4FY95</accession>
<comment type="caution">
    <text evidence="9">The sequence shown here is derived from an EMBL/GenBank/DDBJ whole genome shotgun (WGS) entry which is preliminary data.</text>
</comment>
<dbReference type="InterPro" id="IPR027417">
    <property type="entry name" value="P-loop_NTPase"/>
</dbReference>
<protein>
    <submittedName>
        <fullName evidence="9">Heparan sulfate 2-O-sulfotransferase 1</fullName>
    </submittedName>
</protein>
<dbReference type="GO" id="GO:0000139">
    <property type="term" value="C:Golgi membrane"/>
    <property type="evidence" value="ECO:0007669"/>
    <property type="project" value="UniProtKB-SubCell"/>
</dbReference>
<proteinExistence type="predicted"/>
<dbReference type="AlphaFoldDB" id="A0AAV4FY95"/>
<keyword evidence="7" id="KW-0472">Membrane</keyword>
<keyword evidence="4" id="KW-0735">Signal-anchor</keyword>
<reference evidence="9 10" key="1">
    <citation type="journal article" date="2021" name="Elife">
        <title>Chloroplast acquisition without the gene transfer in kleptoplastic sea slugs, Plakobranchus ocellatus.</title>
        <authorList>
            <person name="Maeda T."/>
            <person name="Takahashi S."/>
            <person name="Yoshida T."/>
            <person name="Shimamura S."/>
            <person name="Takaki Y."/>
            <person name="Nagai Y."/>
            <person name="Toyoda A."/>
            <person name="Suzuki Y."/>
            <person name="Arimoto A."/>
            <person name="Ishii H."/>
            <person name="Satoh N."/>
            <person name="Nishiyama T."/>
            <person name="Hasebe M."/>
            <person name="Maruyama T."/>
            <person name="Minagawa J."/>
            <person name="Obokata J."/>
            <person name="Shigenobu S."/>
        </authorList>
    </citation>
    <scope>NUCLEOTIDE SEQUENCE [LARGE SCALE GENOMIC DNA]</scope>
</reference>
<dbReference type="PANTHER" id="PTHR12129:SF17">
    <property type="entry name" value="HEPARAN SULFATE 2-O-SULFOTRANSFERASE 1"/>
    <property type="match status" value="1"/>
</dbReference>
<evidence type="ECO:0000256" key="4">
    <source>
        <dbReference type="ARBA" id="ARBA00022968"/>
    </source>
</evidence>
<keyword evidence="8" id="KW-0325">Glycoprotein</keyword>
<sequence>MSIKIRRIWKRWDGNEWALQEAKRNLFRHYLVVGVTEELEDFISVLEVLLPRFYRGAKAFYTQGLKGNLRQTSKKIPPSQATQEKIKTSHIYRMEKEFYDFALQTFHVTKVGIFNKSEKIRYSYQKIRPE</sequence>
<dbReference type="Gene3D" id="3.40.50.300">
    <property type="entry name" value="P-loop containing nucleotide triphosphate hydrolases"/>
    <property type="match status" value="1"/>
</dbReference>
<evidence type="ECO:0000256" key="6">
    <source>
        <dbReference type="ARBA" id="ARBA00023034"/>
    </source>
</evidence>
<organism evidence="9 10">
    <name type="scientific">Elysia marginata</name>
    <dbReference type="NCBI Taxonomy" id="1093978"/>
    <lineage>
        <taxon>Eukaryota</taxon>
        <taxon>Metazoa</taxon>
        <taxon>Spiralia</taxon>
        <taxon>Lophotrochozoa</taxon>
        <taxon>Mollusca</taxon>
        <taxon>Gastropoda</taxon>
        <taxon>Heterobranchia</taxon>
        <taxon>Euthyneura</taxon>
        <taxon>Panpulmonata</taxon>
        <taxon>Sacoglossa</taxon>
        <taxon>Placobranchoidea</taxon>
        <taxon>Plakobranchidae</taxon>
        <taxon>Elysia</taxon>
    </lineage>
</organism>
<gene>
    <name evidence="9" type="ORF">ElyMa_005848500</name>
</gene>
<evidence type="ECO:0000256" key="2">
    <source>
        <dbReference type="ARBA" id="ARBA00022679"/>
    </source>
</evidence>
<evidence type="ECO:0000256" key="3">
    <source>
        <dbReference type="ARBA" id="ARBA00022692"/>
    </source>
</evidence>
<dbReference type="PANTHER" id="PTHR12129">
    <property type="entry name" value="HEPARAN SULFATE 2-O-SULFOTRANSFERASE"/>
    <property type="match status" value="1"/>
</dbReference>
<keyword evidence="5" id="KW-1133">Transmembrane helix</keyword>
<evidence type="ECO:0000256" key="5">
    <source>
        <dbReference type="ARBA" id="ARBA00022989"/>
    </source>
</evidence>
<comment type="subcellular location">
    <subcellularLocation>
        <location evidence="1">Golgi apparatus membrane</location>
        <topology evidence="1">Single-pass type II membrane protein</topology>
    </subcellularLocation>
</comment>
<dbReference type="EMBL" id="BMAT01011748">
    <property type="protein sequence ID" value="GFR78398.1"/>
    <property type="molecule type" value="Genomic_DNA"/>
</dbReference>
<keyword evidence="6" id="KW-0333">Golgi apparatus</keyword>